<dbReference type="SUPFAM" id="SSF53335">
    <property type="entry name" value="S-adenosyl-L-methionine-dependent methyltransferases"/>
    <property type="match status" value="1"/>
</dbReference>
<sequence>MKSISYYANNCPTKNIFQPLLIDIQNKLSNYGFEEDSIDYMFNANMIHISPFECTIGLFENAGTYLKPEALMITYGPYSKDGVLSPESNVAFNASLKARNPLWGIRDINDLIKLGNENNLSLIDTVEMPANNMTLIWKKE</sequence>
<dbReference type="FunCoup" id="A0A212ET64">
    <property type="interactions" value="136"/>
</dbReference>
<proteinExistence type="inferred from homology"/>
<protein>
    <submittedName>
        <fullName evidence="2">Uncharacterized protein</fullName>
    </submittedName>
</protein>
<dbReference type="PANTHER" id="PTHR20974:SF0">
    <property type="entry name" value="UPF0585 PROTEIN CG18661"/>
    <property type="match status" value="1"/>
</dbReference>
<keyword evidence="3" id="KW-1185">Reference proteome</keyword>
<dbReference type="STRING" id="278856.A0A212ET64"/>
<dbReference type="Proteomes" id="UP000007151">
    <property type="component" value="Unassembled WGS sequence"/>
</dbReference>
<accession>A0A212ET64</accession>
<organism evidence="2 3">
    <name type="scientific">Danaus plexippus plexippus</name>
    <dbReference type="NCBI Taxonomy" id="278856"/>
    <lineage>
        <taxon>Eukaryota</taxon>
        <taxon>Metazoa</taxon>
        <taxon>Ecdysozoa</taxon>
        <taxon>Arthropoda</taxon>
        <taxon>Hexapoda</taxon>
        <taxon>Insecta</taxon>
        <taxon>Pterygota</taxon>
        <taxon>Neoptera</taxon>
        <taxon>Endopterygota</taxon>
        <taxon>Lepidoptera</taxon>
        <taxon>Glossata</taxon>
        <taxon>Ditrysia</taxon>
        <taxon>Papilionoidea</taxon>
        <taxon>Nymphalidae</taxon>
        <taxon>Danainae</taxon>
        <taxon>Danaini</taxon>
        <taxon>Danaina</taxon>
        <taxon>Danaus</taxon>
        <taxon>Danaus</taxon>
    </lineage>
</organism>
<dbReference type="KEGG" id="dpl:KGM_203706"/>
<dbReference type="Pfam" id="PF06080">
    <property type="entry name" value="DUF938"/>
    <property type="match status" value="1"/>
</dbReference>
<dbReference type="InParanoid" id="A0A212ET64"/>
<dbReference type="InterPro" id="IPR029063">
    <property type="entry name" value="SAM-dependent_MTases_sf"/>
</dbReference>
<name>A0A212ET64_DANPL</name>
<comment type="caution">
    <text evidence="2">The sequence shown here is derived from an EMBL/GenBank/DDBJ whole genome shotgun (WGS) entry which is preliminary data.</text>
</comment>
<dbReference type="InterPro" id="IPR010342">
    <property type="entry name" value="DUF938"/>
</dbReference>
<evidence type="ECO:0000313" key="2">
    <source>
        <dbReference type="EMBL" id="OWR44682.1"/>
    </source>
</evidence>
<dbReference type="AlphaFoldDB" id="A0A212ET64"/>
<reference evidence="2 3" key="1">
    <citation type="journal article" date="2011" name="Cell">
        <title>The monarch butterfly genome yields insights into long-distance migration.</title>
        <authorList>
            <person name="Zhan S."/>
            <person name="Merlin C."/>
            <person name="Boore J.L."/>
            <person name="Reppert S.M."/>
        </authorList>
    </citation>
    <scope>NUCLEOTIDE SEQUENCE [LARGE SCALE GENOMIC DNA]</scope>
    <source>
        <strain evidence="2">F-2</strain>
    </source>
</reference>
<dbReference type="EMBL" id="AGBW02012631">
    <property type="protein sequence ID" value="OWR44682.1"/>
    <property type="molecule type" value="Genomic_DNA"/>
</dbReference>
<comment type="similarity">
    <text evidence="1">Belongs to the UPF0585 family.</text>
</comment>
<evidence type="ECO:0000313" key="3">
    <source>
        <dbReference type="Proteomes" id="UP000007151"/>
    </source>
</evidence>
<evidence type="ECO:0000256" key="1">
    <source>
        <dbReference type="ARBA" id="ARBA00008308"/>
    </source>
</evidence>
<dbReference type="PANTHER" id="PTHR20974">
    <property type="entry name" value="UPF0585 PROTEIN CG18661"/>
    <property type="match status" value="1"/>
</dbReference>
<gene>
    <name evidence="2" type="ORF">KGM_203706</name>
</gene>